<accession>A0A562T848</accession>
<dbReference type="AlphaFoldDB" id="A0A562T848"/>
<reference evidence="1 2" key="1">
    <citation type="submission" date="2019-07" db="EMBL/GenBank/DDBJ databases">
        <title>Genomic Encyclopedia of Archaeal and Bacterial Type Strains, Phase II (KMG-II): from individual species to whole genera.</title>
        <authorList>
            <person name="Goeker M."/>
        </authorList>
    </citation>
    <scope>NUCLEOTIDE SEQUENCE [LARGE SCALE GENOMIC DNA]</scope>
    <source>
        <strain evidence="1 2">ATCC BAA-252</strain>
    </source>
</reference>
<sequence length="177" mass="19624">MAYALSLNNKYASLALSKKPLDENDAASDKAVLSPAPNKPKLTVSAQQKSNFKRKIKPDIADPQILLNMVSEKITKIGNSITANQRMGLESHKKILNEYIKSGIKITPNDSQAIIQNVNEHIGSLLNNEAPVARLTDYSGQRAFIRNEVRQNKFAAEDLPMIQLDVVQELWPSGPLF</sequence>
<name>A0A562T848_9HYPH</name>
<proteinExistence type="predicted"/>
<gene>
    <name evidence="1" type="ORF">JM93_01726</name>
</gene>
<evidence type="ECO:0000313" key="1">
    <source>
        <dbReference type="EMBL" id="TWI89523.1"/>
    </source>
</evidence>
<evidence type="ECO:0000313" key="2">
    <source>
        <dbReference type="Proteomes" id="UP000320593"/>
    </source>
</evidence>
<dbReference type="RefSeq" id="WP_145342217.1">
    <property type="nucleotide sequence ID" value="NZ_VLLF01000003.1"/>
</dbReference>
<comment type="caution">
    <text evidence="1">The sequence shown here is derived from an EMBL/GenBank/DDBJ whole genome shotgun (WGS) entry which is preliminary data.</text>
</comment>
<dbReference type="EMBL" id="VLLF01000003">
    <property type="protein sequence ID" value="TWI89523.1"/>
    <property type="molecule type" value="Genomic_DNA"/>
</dbReference>
<protein>
    <submittedName>
        <fullName evidence="1">Uncharacterized protein</fullName>
    </submittedName>
</protein>
<organism evidence="1 2">
    <name type="scientific">Roseibium hamelinense</name>
    <dbReference type="NCBI Taxonomy" id="150831"/>
    <lineage>
        <taxon>Bacteria</taxon>
        <taxon>Pseudomonadati</taxon>
        <taxon>Pseudomonadota</taxon>
        <taxon>Alphaproteobacteria</taxon>
        <taxon>Hyphomicrobiales</taxon>
        <taxon>Stappiaceae</taxon>
        <taxon>Roseibium</taxon>
    </lineage>
</organism>
<dbReference type="Proteomes" id="UP000320593">
    <property type="component" value="Unassembled WGS sequence"/>
</dbReference>
<keyword evidence="2" id="KW-1185">Reference proteome</keyword>